<dbReference type="InterPro" id="IPR005543">
    <property type="entry name" value="PASTA_dom"/>
</dbReference>
<dbReference type="NCBIfam" id="NF033483">
    <property type="entry name" value="PknB_PASTA_kin"/>
    <property type="match status" value="1"/>
</dbReference>
<evidence type="ECO:0000313" key="16">
    <source>
        <dbReference type="Proteomes" id="UP000321429"/>
    </source>
</evidence>
<evidence type="ECO:0000259" key="12">
    <source>
        <dbReference type="PROSITE" id="PS51178"/>
    </source>
</evidence>
<keyword evidence="15" id="KW-1185">Reference proteome</keyword>
<accession>A0A0R2L593</accession>
<dbReference type="Pfam" id="PF21160">
    <property type="entry name" value="PrkC-like_PASTA-like"/>
    <property type="match status" value="1"/>
</dbReference>
<dbReference type="SMART" id="SM00740">
    <property type="entry name" value="PASTA"/>
    <property type="match status" value="3"/>
</dbReference>
<dbReference type="Proteomes" id="UP000321429">
    <property type="component" value="Unassembled WGS sequence"/>
</dbReference>
<keyword evidence="4" id="KW-0547">Nucleotide-binding</keyword>
<evidence type="ECO:0000259" key="11">
    <source>
        <dbReference type="PROSITE" id="PS50011"/>
    </source>
</evidence>
<sequence length="644" mass="70364">MKPNYMLAGRYQIKRPLGEGGMADVYLAHDLILDRDVSVKLLRLDLRDDPATVRRFQREAMAASELVSPHIVSVYDVGEEHGMQYLVMEYVAGMDLKAYLKKHVPLSYPTVIDLMTQILEAVSVAHDHGIIHRDLKPQNVLVGENGQLKISDFGISVISNESSMTQTNTVLGSVHYLSPEQARGGMATRQSDIYSLGIILYELLAGKVPFDGETAVSVALKHSQSQMPSVRDEDPAIAQPLENVILRATAKDPNDRYPSAAAMAADLATALAPERRGEAKFSPAELDEDATKVIPVADVRNAARSLSKDQTGRIQPTEKSSTPIKKRRVKGRPLFWVILAVLLIAGGLAAWLLPQREHVPNVSGMTLTRAERVLKQNQLRAGKQTKKTSETFTAGRVIKSSPAAGQRMRRNAAVALVISSGRPKISVDDYTGSSYKSARKQLLKLGLRVKEVQEFSSDATKGVVIDQDVLPGDAVYKRAFVTLTVSAGPKMAGAAQQVKMADFIGKSQADVQHWAEQHNVAVSFSDELSATVKQGKIIRQAPAKGSLMSEGQTFAAVVSAGKPLRSFHVNLAIPYHQNRKDTKNDVKIYIADRDKNFDSVYQHLQIGEDTTVSLPFTITSGKSGRYKVVSDGKVILTDNHVTGN</sequence>
<dbReference type="PROSITE" id="PS50011">
    <property type="entry name" value="PROTEIN_KINASE_DOM"/>
    <property type="match status" value="1"/>
</dbReference>
<keyword evidence="10" id="KW-0472">Membrane</keyword>
<dbReference type="STRING" id="348151.IV55_GL000766"/>
<evidence type="ECO:0000256" key="9">
    <source>
        <dbReference type="SAM" id="MobiDB-lite"/>
    </source>
</evidence>
<dbReference type="RefSeq" id="WP_057808740.1">
    <property type="nucleotide sequence ID" value="NZ_BJUD01000004.1"/>
</dbReference>
<comment type="caution">
    <text evidence="14">The sequence shown here is derived from an EMBL/GenBank/DDBJ whole genome shotgun (WGS) entry which is preliminary data.</text>
</comment>
<feature type="region of interest" description="Disordered" evidence="9">
    <location>
        <begin position="305"/>
        <end position="325"/>
    </location>
</feature>
<dbReference type="PANTHER" id="PTHR43289:SF34">
    <property type="entry name" value="SERINE_THREONINE-PROTEIN KINASE YBDM-RELATED"/>
    <property type="match status" value="1"/>
</dbReference>
<dbReference type="FunFam" id="1.10.510.10:FF:000021">
    <property type="entry name" value="Serine/threonine protein kinase"/>
    <property type="match status" value="1"/>
</dbReference>
<evidence type="ECO:0000256" key="5">
    <source>
        <dbReference type="ARBA" id="ARBA00022777"/>
    </source>
</evidence>
<dbReference type="PATRIC" id="fig|348151.3.peg.786"/>
<dbReference type="PROSITE" id="PS00108">
    <property type="entry name" value="PROTEIN_KINASE_ST"/>
    <property type="match status" value="1"/>
</dbReference>
<evidence type="ECO:0000313" key="13">
    <source>
        <dbReference type="EMBL" id="GEK28090.1"/>
    </source>
</evidence>
<dbReference type="EC" id="2.7.11.1" evidence="1"/>
<dbReference type="PANTHER" id="PTHR43289">
    <property type="entry name" value="MITOGEN-ACTIVATED PROTEIN KINASE KINASE KINASE 20-RELATED"/>
    <property type="match status" value="1"/>
</dbReference>
<dbReference type="Proteomes" id="UP000051139">
    <property type="component" value="Unassembled WGS sequence"/>
</dbReference>
<organism evidence="14 15">
    <name type="scientific">Furfurilactobacillus siliginis</name>
    <dbReference type="NCBI Taxonomy" id="348151"/>
    <lineage>
        <taxon>Bacteria</taxon>
        <taxon>Bacillati</taxon>
        <taxon>Bacillota</taxon>
        <taxon>Bacilli</taxon>
        <taxon>Lactobacillales</taxon>
        <taxon>Lactobacillaceae</taxon>
        <taxon>Furfurilactobacillus</taxon>
    </lineage>
</organism>
<evidence type="ECO:0000256" key="4">
    <source>
        <dbReference type="ARBA" id="ARBA00022741"/>
    </source>
</evidence>
<dbReference type="SUPFAM" id="SSF56112">
    <property type="entry name" value="Protein kinase-like (PK-like)"/>
    <property type="match status" value="1"/>
</dbReference>
<dbReference type="CDD" id="cd06577">
    <property type="entry name" value="PASTA_pknB"/>
    <property type="match status" value="3"/>
</dbReference>
<feature type="domain" description="PASTA" evidence="12">
    <location>
        <begin position="353"/>
        <end position="420"/>
    </location>
</feature>
<dbReference type="Gene3D" id="3.30.200.20">
    <property type="entry name" value="Phosphorylase Kinase, domain 1"/>
    <property type="match status" value="1"/>
</dbReference>
<dbReference type="PROSITE" id="PS51178">
    <property type="entry name" value="PASTA"/>
    <property type="match status" value="3"/>
</dbReference>
<comment type="catalytic activity">
    <reaction evidence="7">
        <text>L-threonyl-[protein] + ATP = O-phospho-L-threonyl-[protein] + ADP + H(+)</text>
        <dbReference type="Rhea" id="RHEA:46608"/>
        <dbReference type="Rhea" id="RHEA-COMP:11060"/>
        <dbReference type="Rhea" id="RHEA-COMP:11605"/>
        <dbReference type="ChEBI" id="CHEBI:15378"/>
        <dbReference type="ChEBI" id="CHEBI:30013"/>
        <dbReference type="ChEBI" id="CHEBI:30616"/>
        <dbReference type="ChEBI" id="CHEBI:61977"/>
        <dbReference type="ChEBI" id="CHEBI:456216"/>
        <dbReference type="EC" id="2.7.11.1"/>
    </reaction>
</comment>
<evidence type="ECO:0000313" key="15">
    <source>
        <dbReference type="Proteomes" id="UP000051139"/>
    </source>
</evidence>
<reference evidence="13 16" key="2">
    <citation type="submission" date="2019-07" db="EMBL/GenBank/DDBJ databases">
        <title>Whole genome shotgun sequence of Lactobacillus siliginis NBRC 101315.</title>
        <authorList>
            <person name="Hosoyama A."/>
            <person name="Uohara A."/>
            <person name="Ohji S."/>
            <person name="Ichikawa N."/>
        </authorList>
    </citation>
    <scope>NUCLEOTIDE SEQUENCE [LARGE SCALE GENOMIC DNA]</scope>
    <source>
        <strain evidence="13 16">NBRC 101315</strain>
    </source>
</reference>
<evidence type="ECO:0000256" key="3">
    <source>
        <dbReference type="ARBA" id="ARBA00022679"/>
    </source>
</evidence>
<keyword evidence="10" id="KW-1133">Transmembrane helix</keyword>
<evidence type="ECO:0000256" key="6">
    <source>
        <dbReference type="ARBA" id="ARBA00022840"/>
    </source>
</evidence>
<dbReference type="EMBL" id="JQCB01000002">
    <property type="protein sequence ID" value="KRN96894.1"/>
    <property type="molecule type" value="Genomic_DNA"/>
</dbReference>
<dbReference type="CDD" id="cd14014">
    <property type="entry name" value="STKc_PknB_like"/>
    <property type="match status" value="1"/>
</dbReference>
<evidence type="ECO:0000256" key="2">
    <source>
        <dbReference type="ARBA" id="ARBA00022527"/>
    </source>
</evidence>
<dbReference type="Gene3D" id="2.60.40.2560">
    <property type="match status" value="1"/>
</dbReference>
<feature type="domain" description="Protein kinase" evidence="11">
    <location>
        <begin position="11"/>
        <end position="271"/>
    </location>
</feature>
<reference evidence="14 15" key="1">
    <citation type="journal article" date="2015" name="Genome Announc.">
        <title>Expanding the biotechnology potential of lactobacilli through comparative genomics of 213 strains and associated genera.</title>
        <authorList>
            <person name="Sun Z."/>
            <person name="Harris H.M."/>
            <person name="McCann A."/>
            <person name="Guo C."/>
            <person name="Argimon S."/>
            <person name="Zhang W."/>
            <person name="Yang X."/>
            <person name="Jeffery I.B."/>
            <person name="Cooney J.C."/>
            <person name="Kagawa T.F."/>
            <person name="Liu W."/>
            <person name="Song Y."/>
            <person name="Salvetti E."/>
            <person name="Wrobel A."/>
            <person name="Rasinkangas P."/>
            <person name="Parkhill J."/>
            <person name="Rea M.C."/>
            <person name="O'Sullivan O."/>
            <person name="Ritari J."/>
            <person name="Douillard F.P."/>
            <person name="Paul Ross R."/>
            <person name="Yang R."/>
            <person name="Briner A.E."/>
            <person name="Felis G.E."/>
            <person name="de Vos W.M."/>
            <person name="Barrangou R."/>
            <person name="Klaenhammer T.R."/>
            <person name="Caufield P.W."/>
            <person name="Cui Y."/>
            <person name="Zhang H."/>
            <person name="O'Toole P.W."/>
        </authorList>
    </citation>
    <scope>NUCLEOTIDE SEQUENCE [LARGE SCALE GENOMIC DNA]</scope>
    <source>
        <strain evidence="14 15">DSM 22696</strain>
    </source>
</reference>
<evidence type="ECO:0000256" key="10">
    <source>
        <dbReference type="SAM" id="Phobius"/>
    </source>
</evidence>
<dbReference type="Pfam" id="PF03793">
    <property type="entry name" value="PASTA"/>
    <property type="match status" value="3"/>
</dbReference>
<keyword evidence="3" id="KW-0808">Transferase</keyword>
<keyword evidence="2" id="KW-0723">Serine/threonine-protein kinase</keyword>
<comment type="catalytic activity">
    <reaction evidence="8">
        <text>L-seryl-[protein] + ATP = O-phospho-L-seryl-[protein] + ADP + H(+)</text>
        <dbReference type="Rhea" id="RHEA:17989"/>
        <dbReference type="Rhea" id="RHEA-COMP:9863"/>
        <dbReference type="Rhea" id="RHEA-COMP:11604"/>
        <dbReference type="ChEBI" id="CHEBI:15378"/>
        <dbReference type="ChEBI" id="CHEBI:29999"/>
        <dbReference type="ChEBI" id="CHEBI:30616"/>
        <dbReference type="ChEBI" id="CHEBI:83421"/>
        <dbReference type="ChEBI" id="CHEBI:456216"/>
        <dbReference type="EC" id="2.7.11.1"/>
    </reaction>
</comment>
<dbReference type="GO" id="GO:0004674">
    <property type="term" value="F:protein serine/threonine kinase activity"/>
    <property type="evidence" value="ECO:0007669"/>
    <property type="project" value="UniProtKB-KW"/>
</dbReference>
<dbReference type="EMBL" id="BJUD01000004">
    <property type="protein sequence ID" value="GEK28090.1"/>
    <property type="molecule type" value="Genomic_DNA"/>
</dbReference>
<evidence type="ECO:0000256" key="8">
    <source>
        <dbReference type="ARBA" id="ARBA00048679"/>
    </source>
</evidence>
<evidence type="ECO:0000256" key="1">
    <source>
        <dbReference type="ARBA" id="ARBA00012513"/>
    </source>
</evidence>
<dbReference type="GO" id="GO:0005524">
    <property type="term" value="F:ATP binding"/>
    <property type="evidence" value="ECO:0007669"/>
    <property type="project" value="UniProtKB-KW"/>
</dbReference>
<dbReference type="OrthoDB" id="9788659at2"/>
<keyword evidence="5 14" id="KW-0418">Kinase</keyword>
<dbReference type="InterPro" id="IPR000719">
    <property type="entry name" value="Prot_kinase_dom"/>
</dbReference>
<dbReference type="AlphaFoldDB" id="A0A0R2L593"/>
<protein>
    <recommendedName>
        <fullName evidence="1">non-specific serine/threonine protein kinase</fullName>
        <ecNumber evidence="1">2.7.11.1</ecNumber>
    </recommendedName>
</protein>
<feature type="domain" description="PASTA" evidence="12">
    <location>
        <begin position="494"/>
        <end position="560"/>
    </location>
</feature>
<gene>
    <name evidence="13" type="primary">pkn1</name>
    <name evidence="14" type="ORF">IV55_GL000766</name>
    <name evidence="13" type="ORF">LSI01_04010</name>
</gene>
<proteinExistence type="predicted"/>
<feature type="compositionally biased region" description="Polar residues" evidence="9">
    <location>
        <begin position="312"/>
        <end position="323"/>
    </location>
</feature>
<feature type="domain" description="PASTA" evidence="12">
    <location>
        <begin position="421"/>
        <end position="487"/>
    </location>
</feature>
<keyword evidence="10" id="KW-0812">Transmembrane</keyword>
<feature type="transmembrane region" description="Helical" evidence="10">
    <location>
        <begin position="334"/>
        <end position="353"/>
    </location>
</feature>
<dbReference type="SMART" id="SM00220">
    <property type="entry name" value="S_TKc"/>
    <property type="match status" value="1"/>
</dbReference>
<dbReference type="FunFam" id="3.30.200.20:FF:000035">
    <property type="entry name" value="Serine/threonine protein kinase Stk1"/>
    <property type="match status" value="1"/>
</dbReference>
<dbReference type="InterPro" id="IPR011009">
    <property type="entry name" value="Kinase-like_dom_sf"/>
</dbReference>
<name>A0A0R2L593_9LACO</name>
<evidence type="ECO:0000256" key="7">
    <source>
        <dbReference type="ARBA" id="ARBA00047899"/>
    </source>
</evidence>
<keyword evidence="6" id="KW-0067">ATP-binding</keyword>
<dbReference type="InterPro" id="IPR008271">
    <property type="entry name" value="Ser/Thr_kinase_AS"/>
</dbReference>
<dbReference type="Pfam" id="PF00069">
    <property type="entry name" value="Pkinase"/>
    <property type="match status" value="1"/>
</dbReference>
<dbReference type="Gene3D" id="1.10.510.10">
    <property type="entry name" value="Transferase(Phosphotransferase) domain 1"/>
    <property type="match status" value="1"/>
</dbReference>
<dbReference type="Gene3D" id="3.30.10.20">
    <property type="match status" value="3"/>
</dbReference>
<evidence type="ECO:0000313" key="14">
    <source>
        <dbReference type="EMBL" id="KRN96894.1"/>
    </source>
</evidence>